<dbReference type="InterPro" id="IPR002881">
    <property type="entry name" value="DUF58"/>
</dbReference>
<keyword evidence="2" id="KW-0812">Transmembrane</keyword>
<sequence>MNSRSAFLLILIFGFLITGLISLNGAIIALSIPLLVYFGVAAWYSPAPPRLVARRTLPLEAVFPETPVEVNLYLKNNGEDLQEVWIEDQLPAGLIVLEGETSRFLPLPAGEEVRLSYVVTGGRGDYRFTTLQVHYRESAGLFEGKIPVQASHRLMIRPRPRPLRSVPIRPPQTRGFAGPIPSRQGGVGVDFFLVREYQPGDPMRRINWKVTAREEQNLFTNLFEQQRVADVGIILDAREPGYGGASNNPLFEYAVDAAASLSETFLKDGNRVGMLVYGAGIDIAFPGAGKMQRQRILQTLARARLGSNFALESLSYLPTRFFPPRSQVILISPLQPHDPEVLVALRAHGYQVLVLSPNLIRFEAGQVRPNSPEELAQRIAQAERRFALQKLRRAGIQVLDWDVRMPLEQVLRQVISLRPLLRQGIGTPA</sequence>
<keyword evidence="5" id="KW-1185">Reference proteome</keyword>
<dbReference type="EMBL" id="AP012029">
    <property type="protein sequence ID" value="BAJ62988.1"/>
    <property type="molecule type" value="Genomic_DNA"/>
</dbReference>
<gene>
    <name evidence="4" type="ordered locus">ANT_09540</name>
</gene>
<evidence type="ECO:0000259" key="3">
    <source>
        <dbReference type="Pfam" id="PF01882"/>
    </source>
</evidence>
<name>E8N3H4_ANATU</name>
<organism evidence="4 5">
    <name type="scientific">Anaerolinea thermophila (strain DSM 14523 / JCM 11388 / NBRC 100420 / UNI-1)</name>
    <dbReference type="NCBI Taxonomy" id="926569"/>
    <lineage>
        <taxon>Bacteria</taxon>
        <taxon>Bacillati</taxon>
        <taxon>Chloroflexota</taxon>
        <taxon>Anaerolineae</taxon>
        <taxon>Anaerolineales</taxon>
        <taxon>Anaerolineaceae</taxon>
        <taxon>Anaerolinea</taxon>
    </lineage>
</organism>
<feature type="region of interest" description="Disordered" evidence="1">
    <location>
        <begin position="161"/>
        <end position="180"/>
    </location>
</feature>
<dbReference type="Pfam" id="PF01882">
    <property type="entry name" value="DUF58"/>
    <property type="match status" value="1"/>
</dbReference>
<evidence type="ECO:0000313" key="4">
    <source>
        <dbReference type="EMBL" id="BAJ62988.1"/>
    </source>
</evidence>
<accession>E8N3H4</accession>
<dbReference type="eggNOG" id="COG1361">
    <property type="taxonomic scope" value="Bacteria"/>
</dbReference>
<dbReference type="RefSeq" id="WP_013559379.1">
    <property type="nucleotide sequence ID" value="NC_014960.1"/>
</dbReference>
<dbReference type="AlphaFoldDB" id="E8N3H4"/>
<feature type="transmembrane region" description="Helical" evidence="2">
    <location>
        <begin position="7"/>
        <end position="40"/>
    </location>
</feature>
<proteinExistence type="predicted"/>
<dbReference type="HOGENOM" id="CLU_052321_2_0_0"/>
<dbReference type="InParanoid" id="E8N3H4"/>
<evidence type="ECO:0000256" key="1">
    <source>
        <dbReference type="SAM" id="MobiDB-lite"/>
    </source>
</evidence>
<dbReference type="eggNOG" id="COG1721">
    <property type="taxonomic scope" value="Bacteria"/>
</dbReference>
<reference evidence="4 5" key="1">
    <citation type="submission" date="2010-12" db="EMBL/GenBank/DDBJ databases">
        <title>Whole genome sequence of Anaerolinea thermophila UNI-1.</title>
        <authorList>
            <person name="Narita-Yamada S."/>
            <person name="Kishi E."/>
            <person name="Watanabe Y."/>
            <person name="Takasaki K."/>
            <person name="Ankai A."/>
            <person name="Oguchi A."/>
            <person name="Fukui S."/>
            <person name="Takahashi M."/>
            <person name="Yashiro I."/>
            <person name="Hosoyama A."/>
            <person name="Sekiguchi Y."/>
            <person name="Hanada S."/>
            <person name="Fujita N."/>
        </authorList>
    </citation>
    <scope>NUCLEOTIDE SEQUENCE [LARGE SCALE GENOMIC DNA]</scope>
    <source>
        <strain evidence="5">DSM 14523 / JCM 11388 / NBRC 100420 / UNI-1</strain>
    </source>
</reference>
<dbReference type="PANTHER" id="PTHR33608">
    <property type="entry name" value="BLL2464 PROTEIN"/>
    <property type="match status" value="1"/>
</dbReference>
<dbReference type="STRING" id="926569.ANT_09540"/>
<keyword evidence="2" id="KW-1133">Transmembrane helix</keyword>
<dbReference type="KEGG" id="atm:ANT_09540"/>
<dbReference type="PANTHER" id="PTHR33608:SF6">
    <property type="entry name" value="BLL2464 PROTEIN"/>
    <property type="match status" value="1"/>
</dbReference>
<feature type="domain" description="DUF58" evidence="3">
    <location>
        <begin position="194"/>
        <end position="315"/>
    </location>
</feature>
<dbReference type="OrthoDB" id="9778037at2"/>
<evidence type="ECO:0000256" key="2">
    <source>
        <dbReference type="SAM" id="Phobius"/>
    </source>
</evidence>
<dbReference type="Proteomes" id="UP000008922">
    <property type="component" value="Chromosome"/>
</dbReference>
<keyword evidence="2" id="KW-0472">Membrane</keyword>
<protein>
    <recommendedName>
        <fullName evidence="3">DUF58 domain-containing protein</fullName>
    </recommendedName>
</protein>
<evidence type="ECO:0000313" key="5">
    <source>
        <dbReference type="Proteomes" id="UP000008922"/>
    </source>
</evidence>